<gene>
    <name evidence="1" type="ORF">KPL78_05825</name>
</gene>
<comment type="caution">
    <text evidence="1">The sequence shown here is derived from an EMBL/GenBank/DDBJ whole genome shotgun (WGS) entry which is preliminary data.</text>
</comment>
<protein>
    <submittedName>
        <fullName evidence="1">Uncharacterized protein</fullName>
    </submittedName>
</protein>
<dbReference type="RefSeq" id="WP_219761982.1">
    <property type="nucleotide sequence ID" value="NZ_JAHYBZ010000002.1"/>
</dbReference>
<dbReference type="EMBL" id="JAHYBZ010000002">
    <property type="protein sequence ID" value="MBW6397359.1"/>
    <property type="molecule type" value="Genomic_DNA"/>
</dbReference>
<dbReference type="Proteomes" id="UP001196565">
    <property type="component" value="Unassembled WGS sequence"/>
</dbReference>
<sequence>MPLSRRTALLALPALLAGCSTTPVPIARMPYDPSIGFADPARQAIIHTAYAFAAPASLADRPWEAAEAISQAEFLTIELTYGPRWIGMTFSPGAFVQARPEWRAALGIDQSAEPQAVIDAFTAVRYAYGGENPAAAAAALRPPLFTPGGEAALRRLSALPPLPRTAWAASLAQREMWAIQRQNSVGNNWE</sequence>
<accession>A0ABS7A4Y5</accession>
<evidence type="ECO:0000313" key="2">
    <source>
        <dbReference type="Proteomes" id="UP001196565"/>
    </source>
</evidence>
<dbReference type="PROSITE" id="PS51257">
    <property type="entry name" value="PROKAR_LIPOPROTEIN"/>
    <property type="match status" value="1"/>
</dbReference>
<evidence type="ECO:0000313" key="1">
    <source>
        <dbReference type="EMBL" id="MBW6397359.1"/>
    </source>
</evidence>
<reference evidence="1 2" key="1">
    <citation type="submission" date="2021-07" db="EMBL/GenBank/DDBJ databases">
        <authorList>
            <person name="So Y."/>
        </authorList>
    </citation>
    <scope>NUCLEOTIDE SEQUENCE [LARGE SCALE GENOMIC DNA]</scope>
    <source>
        <strain evidence="1 2">HJA6</strain>
    </source>
</reference>
<name>A0ABS7A4Y5_9PROT</name>
<proteinExistence type="predicted"/>
<keyword evidence="2" id="KW-1185">Reference proteome</keyword>
<organism evidence="1 2">
    <name type="scientific">Roseomonas alba</name>
    <dbReference type="NCBI Taxonomy" id="2846776"/>
    <lineage>
        <taxon>Bacteria</taxon>
        <taxon>Pseudomonadati</taxon>
        <taxon>Pseudomonadota</taxon>
        <taxon>Alphaproteobacteria</taxon>
        <taxon>Acetobacterales</taxon>
        <taxon>Roseomonadaceae</taxon>
        <taxon>Roseomonas</taxon>
    </lineage>
</organism>